<dbReference type="InterPro" id="IPR053227">
    <property type="entry name" value="TRPL-trafficking_regulator"/>
</dbReference>
<dbReference type="GO" id="GO:0005525">
    <property type="term" value="F:GTP binding"/>
    <property type="evidence" value="ECO:0007669"/>
    <property type="project" value="TreeGrafter"/>
</dbReference>
<evidence type="ECO:0000313" key="4">
    <source>
        <dbReference type="Proteomes" id="UP000553632"/>
    </source>
</evidence>
<dbReference type="EMBL" id="JABANO010037517">
    <property type="protein sequence ID" value="KAF4700058.1"/>
    <property type="molecule type" value="Genomic_DNA"/>
</dbReference>
<protein>
    <recommendedName>
        <fullName evidence="2">NadR/Ttd14 AAA domain-containing protein</fullName>
    </recommendedName>
</protein>
<feature type="region of interest" description="Disordered" evidence="1">
    <location>
        <begin position="510"/>
        <end position="534"/>
    </location>
</feature>
<feature type="compositionally biased region" description="Basic residues" evidence="1">
    <location>
        <begin position="585"/>
        <end position="594"/>
    </location>
</feature>
<name>A0A7J6PVH4_PEROL</name>
<reference evidence="3 4" key="1">
    <citation type="submission" date="2020-04" db="EMBL/GenBank/DDBJ databases">
        <title>Perkinsus olseni comparative genomics.</title>
        <authorList>
            <person name="Bogema D.R."/>
        </authorList>
    </citation>
    <scope>NUCLEOTIDE SEQUENCE [LARGE SCALE GENOMIC DNA]</scope>
    <source>
        <strain evidence="3 4">ATCC PRA-207</strain>
    </source>
</reference>
<feature type="domain" description="NadR/Ttd14 AAA" evidence="2">
    <location>
        <begin position="80"/>
        <end position="264"/>
    </location>
</feature>
<dbReference type="Gene3D" id="3.40.50.300">
    <property type="entry name" value="P-loop containing nucleotide triphosphate hydrolases"/>
    <property type="match status" value="1"/>
</dbReference>
<dbReference type="GO" id="GO:0035091">
    <property type="term" value="F:phosphatidylinositol binding"/>
    <property type="evidence" value="ECO:0007669"/>
    <property type="project" value="TreeGrafter"/>
</dbReference>
<accession>A0A7J6PVH4</accession>
<organism evidence="3 4">
    <name type="scientific">Perkinsus olseni</name>
    <name type="common">Perkinsus atlanticus</name>
    <dbReference type="NCBI Taxonomy" id="32597"/>
    <lineage>
        <taxon>Eukaryota</taxon>
        <taxon>Sar</taxon>
        <taxon>Alveolata</taxon>
        <taxon>Perkinsozoa</taxon>
        <taxon>Perkinsea</taxon>
        <taxon>Perkinsida</taxon>
        <taxon>Perkinsidae</taxon>
        <taxon>Perkinsus</taxon>
    </lineage>
</organism>
<dbReference type="InterPro" id="IPR027417">
    <property type="entry name" value="P-loop_NTPase"/>
</dbReference>
<feature type="region of interest" description="Disordered" evidence="1">
    <location>
        <begin position="371"/>
        <end position="407"/>
    </location>
</feature>
<dbReference type="PANTHER" id="PTHR34932">
    <property type="entry name" value="TRPL TRANSLOCATION DEFECT PROTEIN 14"/>
    <property type="match status" value="1"/>
</dbReference>
<dbReference type="InterPro" id="IPR038727">
    <property type="entry name" value="NadR/Ttd14_AAA_dom"/>
</dbReference>
<feature type="region of interest" description="Disordered" evidence="1">
    <location>
        <begin position="608"/>
        <end position="674"/>
    </location>
</feature>
<proteinExistence type="predicted"/>
<dbReference type="AlphaFoldDB" id="A0A7J6PVH4"/>
<feature type="region of interest" description="Disordered" evidence="1">
    <location>
        <begin position="564"/>
        <end position="596"/>
    </location>
</feature>
<dbReference type="Pfam" id="PF13521">
    <property type="entry name" value="AAA_28"/>
    <property type="match status" value="1"/>
</dbReference>
<evidence type="ECO:0000256" key="1">
    <source>
        <dbReference type="SAM" id="MobiDB-lite"/>
    </source>
</evidence>
<keyword evidence="4" id="KW-1185">Reference proteome</keyword>
<comment type="caution">
    <text evidence="3">The sequence shown here is derived from an EMBL/GenBank/DDBJ whole genome shotgun (WGS) entry which is preliminary data.</text>
</comment>
<sequence>ILGVKGSWTLPPALGSQESSFITLNHSPEYELVYCWYRTTTIVVTAISSASNSDDMNGTTVGTAAAVTSAASHIGGRLCKIVLTGGPGGGKSTALTKLRNRLVHRGLPVTLIGENATPLIERMGGYELSWRHTWKHVEFQRIMLKAQLEQEDNIMSLCRLREDDRVIILDRGAFDGRTFCTAGEWEKVRNSNHIYTDQELFDRYDVVIHMTSAAVDRPQFYSYGVGSTNESRFHTPSMAAEADKLGREFVTHTGKNVYVVETKEDFDDKVEEVFRCVQQAISRLWGPAVVEGLSTKRVQHKVRVLRSWEEICQLPEVSCGSKEAAKAAYISEITYLSRDQTRWVRRWRKVGHITELDRKSPEELMMEFPSLEEERLLPQGDSPDDRSKMESSEETVMTDSGEKGPKRMANLSVDAYERAIREYEMEKALHGEDEFPKQILKRQFSYETKYKDGKVGYITLKAYSGLDGTPCPGYENIWVLDMEDPAGHAASYDDVLSMMPSFVEPVPEAALVNSPSPSQRTSSTPPTVGHHPDSSYIRLRKDSQRVDVSPVGSLALQRAGISTAAAGSPDNVGSSSSSSSSKRASVTRKSRLPKSRLVLCHHPTADAAAAAAAAVPQPPGARPVTYPSKRSRDQNGEAAVEEGPLKMTKPSTAEEEKKENSSSSSSNTSMLLEG</sequence>
<dbReference type="SUPFAM" id="SSF52540">
    <property type="entry name" value="P-loop containing nucleoside triphosphate hydrolases"/>
    <property type="match status" value="1"/>
</dbReference>
<evidence type="ECO:0000313" key="3">
    <source>
        <dbReference type="EMBL" id="KAF4700058.1"/>
    </source>
</evidence>
<dbReference type="PANTHER" id="PTHR34932:SF1">
    <property type="entry name" value="TRPL TRANSLOCATION DEFECT PROTEIN 14"/>
    <property type="match status" value="1"/>
</dbReference>
<feature type="compositionally biased region" description="Low complexity" evidence="1">
    <location>
        <begin position="514"/>
        <end position="527"/>
    </location>
</feature>
<feature type="compositionally biased region" description="Low complexity" evidence="1">
    <location>
        <begin position="661"/>
        <end position="674"/>
    </location>
</feature>
<gene>
    <name evidence="3" type="ORF">FOZ63_028724</name>
</gene>
<feature type="non-terminal residue" evidence="3">
    <location>
        <position position="674"/>
    </location>
</feature>
<dbReference type="OMA" id="HITELDR"/>
<evidence type="ECO:0000259" key="2">
    <source>
        <dbReference type="Pfam" id="PF13521"/>
    </source>
</evidence>
<dbReference type="Proteomes" id="UP000553632">
    <property type="component" value="Unassembled WGS sequence"/>
</dbReference>
<dbReference type="GO" id="GO:0070300">
    <property type="term" value="F:phosphatidic acid binding"/>
    <property type="evidence" value="ECO:0007669"/>
    <property type="project" value="TreeGrafter"/>
</dbReference>